<name>A0A849KKM3_9HYPH</name>
<evidence type="ECO:0000313" key="2">
    <source>
        <dbReference type="Proteomes" id="UP000574931"/>
    </source>
</evidence>
<dbReference type="RefSeq" id="WP_171316914.1">
    <property type="nucleotide sequence ID" value="NZ_JABFCY010000001.1"/>
</dbReference>
<gene>
    <name evidence="1" type="ORF">HKX02_02310</name>
</gene>
<proteinExistence type="predicted"/>
<accession>A0A849KKM3</accession>
<protein>
    <submittedName>
        <fullName evidence="1">Uncharacterized protein</fullName>
    </submittedName>
</protein>
<organism evidence="1 2">
    <name type="scientific">Ochrobactrum soli</name>
    <dbReference type="NCBI Taxonomy" id="2448455"/>
    <lineage>
        <taxon>Bacteria</taxon>
        <taxon>Pseudomonadati</taxon>
        <taxon>Pseudomonadota</taxon>
        <taxon>Alphaproteobacteria</taxon>
        <taxon>Hyphomicrobiales</taxon>
        <taxon>Brucellaceae</taxon>
        <taxon>Brucella/Ochrobactrum group</taxon>
        <taxon>Ochrobactrum</taxon>
    </lineage>
</organism>
<reference evidence="1 2" key="1">
    <citation type="submission" date="2020-05" db="EMBL/GenBank/DDBJ databases">
        <title>Draft Genome Sequence of Ochrobactrum soli Isolated from Stable Fly Gut.</title>
        <authorList>
            <person name="Pileggi M.T."/>
            <person name="Vazhakkala L.J."/>
            <person name="Wong C.N."/>
        </authorList>
    </citation>
    <scope>NUCLEOTIDE SEQUENCE [LARGE SCALE GENOMIC DNA]</scope>
    <source>
        <strain evidence="1 2">MTP-C0764</strain>
    </source>
</reference>
<sequence>MLQTPVLSVGRPDELEGMLGLIPEVSSKIAAILIFAGNIEFRLERAIWRLQNHSPAGVRHATDSQPIMKLIDMFEAEQVSLEDDILKQLIVYWCKTARIAFEFRHSIAHGLTSRIETDVLFHRNRSWQGEIRKRPSALLWGDSESLENIRQTFAVLLRVISSVSNEKRPLESLASPERLKALQIVSSTMGEVASGHGPWFEKY</sequence>
<dbReference type="Proteomes" id="UP000574931">
    <property type="component" value="Unassembled WGS sequence"/>
</dbReference>
<keyword evidence="2" id="KW-1185">Reference proteome</keyword>
<dbReference type="AlphaFoldDB" id="A0A849KKM3"/>
<comment type="caution">
    <text evidence="1">The sequence shown here is derived from an EMBL/GenBank/DDBJ whole genome shotgun (WGS) entry which is preliminary data.</text>
</comment>
<dbReference type="EMBL" id="JABFCY010000001">
    <property type="protein sequence ID" value="NNU59089.1"/>
    <property type="molecule type" value="Genomic_DNA"/>
</dbReference>
<evidence type="ECO:0000313" key="1">
    <source>
        <dbReference type="EMBL" id="NNU59089.1"/>
    </source>
</evidence>